<dbReference type="GO" id="GO:0016020">
    <property type="term" value="C:membrane"/>
    <property type="evidence" value="ECO:0007669"/>
    <property type="project" value="UniProtKB-SubCell"/>
</dbReference>
<evidence type="ECO:0000313" key="7">
    <source>
        <dbReference type="EMBL" id="RZD17064.1"/>
    </source>
</evidence>
<evidence type="ECO:0000256" key="2">
    <source>
        <dbReference type="ARBA" id="ARBA00022692"/>
    </source>
</evidence>
<dbReference type="SUPFAM" id="SSF141322">
    <property type="entry name" value="NfeD domain-like"/>
    <property type="match status" value="1"/>
</dbReference>
<evidence type="ECO:0000256" key="4">
    <source>
        <dbReference type="ARBA" id="ARBA00023136"/>
    </source>
</evidence>
<feature type="transmembrane region" description="Helical" evidence="5">
    <location>
        <begin position="57"/>
        <end position="77"/>
    </location>
</feature>
<dbReference type="InterPro" id="IPR052165">
    <property type="entry name" value="Membrane_assoc_protease"/>
</dbReference>
<comment type="caution">
    <text evidence="7">The sequence shown here is derived from an EMBL/GenBank/DDBJ whole genome shotgun (WGS) entry which is preliminary data.</text>
</comment>
<evidence type="ECO:0000256" key="3">
    <source>
        <dbReference type="ARBA" id="ARBA00022989"/>
    </source>
</evidence>
<keyword evidence="2 5" id="KW-0812">Transmembrane</keyword>
<dbReference type="AlphaFoldDB" id="A0A519BII0"/>
<evidence type="ECO:0000256" key="5">
    <source>
        <dbReference type="SAM" id="Phobius"/>
    </source>
</evidence>
<evidence type="ECO:0000313" key="8">
    <source>
        <dbReference type="Proteomes" id="UP000316562"/>
    </source>
</evidence>
<dbReference type="InterPro" id="IPR012340">
    <property type="entry name" value="NA-bd_OB-fold"/>
</dbReference>
<protein>
    <recommendedName>
        <fullName evidence="6">NfeD-like C-terminal domain-containing protein</fullName>
    </recommendedName>
</protein>
<dbReference type="Proteomes" id="UP000316562">
    <property type="component" value="Unassembled WGS sequence"/>
</dbReference>
<proteinExistence type="predicted"/>
<evidence type="ECO:0000256" key="1">
    <source>
        <dbReference type="ARBA" id="ARBA00004141"/>
    </source>
</evidence>
<feature type="domain" description="NfeD-like C-terminal" evidence="6">
    <location>
        <begin position="89"/>
        <end position="135"/>
    </location>
</feature>
<keyword evidence="3 5" id="KW-1133">Transmembrane helix</keyword>
<dbReference type="Gene3D" id="2.40.50.140">
    <property type="entry name" value="Nucleic acid-binding proteins"/>
    <property type="match status" value="1"/>
</dbReference>
<keyword evidence="4 5" id="KW-0472">Membrane</keyword>
<dbReference type="PANTHER" id="PTHR33507">
    <property type="entry name" value="INNER MEMBRANE PROTEIN YBBJ"/>
    <property type="match status" value="1"/>
</dbReference>
<reference evidence="7 8" key="1">
    <citation type="journal article" date="2019" name="ISME J.">
        <title>Insights into ecological role of a new deltaproteobacterial order Candidatus Acidulodesulfobacterales by metagenomics and metatranscriptomics.</title>
        <authorList>
            <person name="Tan S."/>
            <person name="Liu J."/>
            <person name="Fang Y."/>
            <person name="Hedlund B.P."/>
            <person name="Lian Z.H."/>
            <person name="Huang L.Y."/>
            <person name="Li J.T."/>
            <person name="Huang L.N."/>
            <person name="Li W.J."/>
            <person name="Jiang H.C."/>
            <person name="Dong H.L."/>
            <person name="Shu W.S."/>
        </authorList>
    </citation>
    <scope>NUCLEOTIDE SEQUENCE [LARGE SCALE GENOMIC DNA]</scope>
    <source>
        <strain evidence="7">AP2</strain>
    </source>
</reference>
<dbReference type="InterPro" id="IPR002810">
    <property type="entry name" value="NfeD-like_C"/>
</dbReference>
<name>A0A519BII0_ACIG2</name>
<comment type="subcellular location">
    <subcellularLocation>
        <location evidence="1">Membrane</location>
        <topology evidence="1">Multi-pass membrane protein</topology>
    </subcellularLocation>
</comment>
<sequence>MITAAYILVIFAFALIMSDFFIFSFGVLTSVSAILFVIASVIIFTFSPMFPDLFAEIILPAYVALFIFIVIFIILGYKANKTKVKSSVDSIAGTVAFATKDIPAGGFGQIDLNGEIWTAYADAAIAKGQKVIVVGSPHSSSVSVKDSLKLKVKPFS</sequence>
<dbReference type="Pfam" id="PF01957">
    <property type="entry name" value="NfeD"/>
    <property type="match status" value="1"/>
</dbReference>
<evidence type="ECO:0000259" key="6">
    <source>
        <dbReference type="Pfam" id="PF01957"/>
    </source>
</evidence>
<dbReference type="EMBL" id="SGBC01000001">
    <property type="protein sequence ID" value="RZD17064.1"/>
    <property type="molecule type" value="Genomic_DNA"/>
</dbReference>
<organism evidence="7 8">
    <name type="scientific">Acididesulfobacter guangdongensis</name>
    <dbReference type="NCBI Taxonomy" id="2597225"/>
    <lineage>
        <taxon>Bacteria</taxon>
        <taxon>Deltaproteobacteria</taxon>
        <taxon>Candidatus Acidulodesulfobacterales</taxon>
        <taxon>Candidatus Acididesulfobacter</taxon>
    </lineage>
</organism>
<dbReference type="PANTHER" id="PTHR33507:SF4">
    <property type="entry name" value="NODULATION COMPETITIVENESS PROTEIN NFED"/>
    <property type="match status" value="1"/>
</dbReference>
<gene>
    <name evidence="7" type="ORF">EVJ46_02195</name>
</gene>
<accession>A0A519BII0</accession>